<organism evidence="2 3">
    <name type="scientific">Tessaracoccus oleiagri</name>
    <dbReference type="NCBI Taxonomy" id="686624"/>
    <lineage>
        <taxon>Bacteria</taxon>
        <taxon>Bacillati</taxon>
        <taxon>Actinomycetota</taxon>
        <taxon>Actinomycetes</taxon>
        <taxon>Propionibacteriales</taxon>
        <taxon>Propionibacteriaceae</taxon>
        <taxon>Tessaracoccus</taxon>
    </lineage>
</organism>
<accession>A0A1G9MHV0</accession>
<gene>
    <name evidence="2" type="ORF">SAMN04488242_2645</name>
</gene>
<dbReference type="AlphaFoldDB" id="A0A1G9MHV0"/>
<dbReference type="RefSeq" id="WP_176761778.1">
    <property type="nucleotide sequence ID" value="NZ_FNGP01000005.1"/>
</dbReference>
<feature type="compositionally biased region" description="Basic and acidic residues" evidence="1">
    <location>
        <begin position="1"/>
        <end position="12"/>
    </location>
</feature>
<protein>
    <submittedName>
        <fullName evidence="2">Uncharacterized protein</fullName>
    </submittedName>
</protein>
<dbReference type="Proteomes" id="UP000199475">
    <property type="component" value="Unassembled WGS sequence"/>
</dbReference>
<feature type="region of interest" description="Disordered" evidence="1">
    <location>
        <begin position="1"/>
        <end position="56"/>
    </location>
</feature>
<dbReference type="STRING" id="686624.SAMN04488242_2645"/>
<proteinExistence type="predicted"/>
<keyword evidence="3" id="KW-1185">Reference proteome</keyword>
<reference evidence="2 3" key="1">
    <citation type="submission" date="2016-10" db="EMBL/GenBank/DDBJ databases">
        <authorList>
            <person name="de Groot N.N."/>
        </authorList>
    </citation>
    <scope>NUCLEOTIDE SEQUENCE [LARGE SCALE GENOMIC DNA]</scope>
    <source>
        <strain evidence="2 3">CGMCC 1.9159</strain>
    </source>
</reference>
<evidence type="ECO:0000256" key="1">
    <source>
        <dbReference type="SAM" id="MobiDB-lite"/>
    </source>
</evidence>
<evidence type="ECO:0000313" key="2">
    <source>
        <dbReference type="EMBL" id="SDL73838.1"/>
    </source>
</evidence>
<sequence>MTEHENHPDPDPTRPSQAEGDAHEGTDSVLEPDTTSDDPQSNRPSQAEGEDPDRPQ</sequence>
<dbReference type="EMBL" id="FNGP01000005">
    <property type="protein sequence ID" value="SDL73838.1"/>
    <property type="molecule type" value="Genomic_DNA"/>
</dbReference>
<evidence type="ECO:0000313" key="3">
    <source>
        <dbReference type="Proteomes" id="UP000199475"/>
    </source>
</evidence>
<name>A0A1G9MHV0_9ACTN</name>